<keyword evidence="2" id="KW-0489">Methyltransferase</keyword>
<dbReference type="RefSeq" id="WP_211862917.1">
    <property type="nucleotide sequence ID" value="NZ_JAAEDM010000042.1"/>
</dbReference>
<name>A0A9X9WZC2_9PROT</name>
<dbReference type="Gene3D" id="3.40.50.150">
    <property type="entry name" value="Vaccinia Virus protein VP39"/>
    <property type="match status" value="1"/>
</dbReference>
<dbReference type="AlphaFoldDB" id="A0A9X9WZC2"/>
<dbReference type="GO" id="GO:0008757">
    <property type="term" value="F:S-adenosylmethionine-dependent methyltransferase activity"/>
    <property type="evidence" value="ECO:0007669"/>
    <property type="project" value="InterPro"/>
</dbReference>
<sequence>MVLLAEAPAALRTVLHVGCGAADPGKLPSNFFPAGEWREVRLDIDPAVAPDIEASITDMAVVDSASVDAVWSAHNLEHLFAHEVPIALAEFRRVLRHGGFALVTVPDLQQVAELVAQDRLAEAAYVSPAGPIAPLDMLYGHGAAIAGGNVFMAHRTGFTARTLEAALVAAGFGLVRVVRDRHFALWATAYVTGV</sequence>
<keyword evidence="3" id="KW-1185">Reference proteome</keyword>
<accession>A0A9X9WZC2</accession>
<dbReference type="InterPro" id="IPR013216">
    <property type="entry name" value="Methyltransf_11"/>
</dbReference>
<dbReference type="SUPFAM" id="SSF53335">
    <property type="entry name" value="S-adenosyl-L-methionine-dependent methyltransferases"/>
    <property type="match status" value="1"/>
</dbReference>
<evidence type="ECO:0000313" key="3">
    <source>
        <dbReference type="Proteomes" id="UP001138751"/>
    </source>
</evidence>
<evidence type="ECO:0000313" key="2">
    <source>
        <dbReference type="EMBL" id="MBR0672501.1"/>
    </source>
</evidence>
<keyword evidence="2" id="KW-0808">Transferase</keyword>
<evidence type="ECO:0000259" key="1">
    <source>
        <dbReference type="Pfam" id="PF08241"/>
    </source>
</evidence>
<dbReference type="Pfam" id="PF08241">
    <property type="entry name" value="Methyltransf_11"/>
    <property type="match status" value="1"/>
</dbReference>
<reference evidence="2" key="1">
    <citation type="submission" date="2020-01" db="EMBL/GenBank/DDBJ databases">
        <authorList>
            <person name="Rat A."/>
        </authorList>
    </citation>
    <scope>NUCLEOTIDE SEQUENCE</scope>
    <source>
        <strain evidence="2">LMG 31231</strain>
    </source>
</reference>
<reference evidence="2" key="2">
    <citation type="journal article" date="2021" name="Syst. Appl. Microbiol.">
        <title>Roseomonas hellenica sp. nov., isolated from roots of wild-growing Alkanna tinctoria.</title>
        <authorList>
            <person name="Rat A."/>
            <person name="Naranjo H.D."/>
            <person name="Lebbe L."/>
            <person name="Cnockaert M."/>
            <person name="Krigas N."/>
            <person name="Grigoriadou K."/>
            <person name="Maloupa E."/>
            <person name="Willems A."/>
        </authorList>
    </citation>
    <scope>NUCLEOTIDE SEQUENCE</scope>
    <source>
        <strain evidence="2">LMG 31231</strain>
    </source>
</reference>
<gene>
    <name evidence="2" type="ORF">GXW76_15080</name>
</gene>
<dbReference type="Proteomes" id="UP001138751">
    <property type="component" value="Unassembled WGS sequence"/>
</dbReference>
<feature type="domain" description="Methyltransferase type 11" evidence="1">
    <location>
        <begin position="15"/>
        <end position="102"/>
    </location>
</feature>
<dbReference type="EMBL" id="JAAEDM010000042">
    <property type="protein sequence ID" value="MBR0672501.1"/>
    <property type="molecule type" value="Genomic_DNA"/>
</dbReference>
<protein>
    <submittedName>
        <fullName evidence="2">Class I SAM-dependent methyltransferase</fullName>
    </submittedName>
</protein>
<dbReference type="GO" id="GO:0032259">
    <property type="term" value="P:methylation"/>
    <property type="evidence" value="ECO:0007669"/>
    <property type="project" value="UniProtKB-KW"/>
</dbReference>
<dbReference type="InterPro" id="IPR029063">
    <property type="entry name" value="SAM-dependent_MTases_sf"/>
</dbReference>
<comment type="caution">
    <text evidence="2">The sequence shown here is derived from an EMBL/GenBank/DDBJ whole genome shotgun (WGS) entry which is preliminary data.</text>
</comment>
<organism evidence="2 3">
    <name type="scientific">Neoroseomonas soli</name>
    <dbReference type="NCBI Taxonomy" id="1081025"/>
    <lineage>
        <taxon>Bacteria</taxon>
        <taxon>Pseudomonadati</taxon>
        <taxon>Pseudomonadota</taxon>
        <taxon>Alphaproteobacteria</taxon>
        <taxon>Acetobacterales</taxon>
        <taxon>Acetobacteraceae</taxon>
        <taxon>Neoroseomonas</taxon>
    </lineage>
</organism>
<proteinExistence type="predicted"/>